<sequence length="89" mass="9553">MSELAARNLVCYVQEQCFQEISTGGAIDYEVIHEDEQEDDGATTMTTMVGSSHIVHDVPEERGGEIEGGTGDSGVLAGTGKEDDRFSGW</sequence>
<reference evidence="4" key="1">
    <citation type="submission" date="2016-06" db="UniProtKB">
        <authorList>
            <consortium name="WormBaseParasite"/>
        </authorList>
    </citation>
    <scope>IDENTIFICATION</scope>
</reference>
<evidence type="ECO:0000313" key="2">
    <source>
        <dbReference type="EMBL" id="VDN28311.1"/>
    </source>
</evidence>
<name>A0A183E6S3_9BILA</name>
<organism evidence="4">
    <name type="scientific">Gongylonema pulchrum</name>
    <dbReference type="NCBI Taxonomy" id="637853"/>
    <lineage>
        <taxon>Eukaryota</taxon>
        <taxon>Metazoa</taxon>
        <taxon>Ecdysozoa</taxon>
        <taxon>Nematoda</taxon>
        <taxon>Chromadorea</taxon>
        <taxon>Rhabditida</taxon>
        <taxon>Spirurina</taxon>
        <taxon>Spiruromorpha</taxon>
        <taxon>Spiruroidea</taxon>
        <taxon>Gongylonematidae</taxon>
        <taxon>Gongylonema</taxon>
    </lineage>
</organism>
<protein>
    <submittedName>
        <fullName evidence="2 4">Uncharacterized protein</fullName>
    </submittedName>
</protein>
<reference evidence="2 3" key="2">
    <citation type="submission" date="2018-11" db="EMBL/GenBank/DDBJ databases">
        <authorList>
            <consortium name="Pathogen Informatics"/>
        </authorList>
    </citation>
    <scope>NUCLEOTIDE SEQUENCE [LARGE SCALE GENOMIC DNA]</scope>
</reference>
<proteinExistence type="predicted"/>
<evidence type="ECO:0000313" key="4">
    <source>
        <dbReference type="WBParaSite" id="GPUH_0001668601-mRNA-1"/>
    </source>
</evidence>
<feature type="region of interest" description="Disordered" evidence="1">
    <location>
        <begin position="60"/>
        <end position="89"/>
    </location>
</feature>
<accession>A0A183E6S3</accession>
<dbReference type="Proteomes" id="UP000271098">
    <property type="component" value="Unassembled WGS sequence"/>
</dbReference>
<gene>
    <name evidence="2" type="ORF">GPUH_LOCUS16664</name>
</gene>
<dbReference type="WBParaSite" id="GPUH_0001668601-mRNA-1">
    <property type="protein sequence ID" value="GPUH_0001668601-mRNA-1"/>
    <property type="gene ID" value="GPUH_0001668601"/>
</dbReference>
<evidence type="ECO:0000313" key="3">
    <source>
        <dbReference type="Proteomes" id="UP000271098"/>
    </source>
</evidence>
<keyword evidence="3" id="KW-1185">Reference proteome</keyword>
<feature type="compositionally biased region" description="Basic and acidic residues" evidence="1">
    <location>
        <begin position="80"/>
        <end position="89"/>
    </location>
</feature>
<evidence type="ECO:0000256" key="1">
    <source>
        <dbReference type="SAM" id="MobiDB-lite"/>
    </source>
</evidence>
<dbReference type="AlphaFoldDB" id="A0A183E6S3"/>
<dbReference type="EMBL" id="UYRT01084067">
    <property type="protein sequence ID" value="VDN28311.1"/>
    <property type="molecule type" value="Genomic_DNA"/>
</dbReference>